<evidence type="ECO:0000256" key="1">
    <source>
        <dbReference type="SAM" id="MobiDB-lite"/>
    </source>
</evidence>
<dbReference type="RefSeq" id="XP_014158449.1">
    <property type="nucleotide sequence ID" value="XM_014302974.1"/>
</dbReference>
<reference evidence="3 4" key="1">
    <citation type="submission" date="2011-02" db="EMBL/GenBank/DDBJ databases">
        <title>The Genome Sequence of Sphaeroforma arctica JP610.</title>
        <authorList>
            <consortium name="The Broad Institute Genome Sequencing Platform"/>
            <person name="Russ C."/>
            <person name="Cuomo C."/>
            <person name="Young S.K."/>
            <person name="Zeng Q."/>
            <person name="Gargeya S."/>
            <person name="Alvarado L."/>
            <person name="Berlin A."/>
            <person name="Chapman S.B."/>
            <person name="Chen Z."/>
            <person name="Freedman E."/>
            <person name="Gellesch M."/>
            <person name="Goldberg J."/>
            <person name="Griggs A."/>
            <person name="Gujja S."/>
            <person name="Heilman E."/>
            <person name="Heiman D."/>
            <person name="Howarth C."/>
            <person name="Mehta T."/>
            <person name="Neiman D."/>
            <person name="Pearson M."/>
            <person name="Roberts A."/>
            <person name="Saif S."/>
            <person name="Shea T."/>
            <person name="Shenoy N."/>
            <person name="Sisk P."/>
            <person name="Stolte C."/>
            <person name="Sykes S."/>
            <person name="White J."/>
            <person name="Yandava C."/>
            <person name="Burger G."/>
            <person name="Gray M.W."/>
            <person name="Holland P.W.H."/>
            <person name="King N."/>
            <person name="Lang F.B.F."/>
            <person name="Roger A.J."/>
            <person name="Ruiz-Trillo I."/>
            <person name="Haas B."/>
            <person name="Nusbaum C."/>
            <person name="Birren B."/>
        </authorList>
    </citation>
    <scope>NUCLEOTIDE SEQUENCE [LARGE SCALE GENOMIC DNA]</scope>
    <source>
        <strain evidence="3 4">JP610</strain>
    </source>
</reference>
<sequence length="681" mass="78133">MKGNATSLRETYLYEHLCRKFADHENVTIDMLRFESHKIQEKAKSLFGQTSAEDVAKHLEQDSGLVEVALIGQTGAGKSTLFNALTGIRFGKVSQYDLEAVSRNVLRCESDPKLMRGQVRIEVLYLSETQWEEDRNSLKNWASDDLDELRDILRNLGYTTRNKTEVELDAMLDEVPPNLVSKFGKWVTYNTYSSYELARVALSEFDNEGESIAEIKITANFEERLPPNISLVDVPGLGDSNPLRNNKSRRFLKEKRPYVFLCLAREAGKVKYGPWTMLNSVDDYVGVEKVTIVRTKWDGTRKAIHVDRDLDYFQGMLMKKYQLKGKIEYGDEKDYSGEDTDKDFVDDTDENPDELAYKRDRMKIIKSLQQIKATIREDDTCDTDALPAIVNCAQYKDFDVAPVLQNLKALAKAHGKSLLIEIAAVANGWHFFERDNFISETENLNSSTYLGSLDTRIRDRAVKTQTMKYVRRLLEHQLNLFGSNYSGLRFVLKQRGRGEVMTYCEKERQRKFVDLNKEMLSGFEQSTRLLRIYLRDLTGKTLPWNPPHAVKSKIERLQRIMIKDEFESKPIAVIAEIMKRAYVCVGGKEAVKLTKANILRFYDSHKEEIASAVANCLIRVREKAASNLLKLVSETLSDYNRIGSLLQKVTRPDTPSDQSMARLRLHDGSEQSRVRKKSRPN</sequence>
<organism evidence="3 4">
    <name type="scientific">Sphaeroforma arctica JP610</name>
    <dbReference type="NCBI Taxonomy" id="667725"/>
    <lineage>
        <taxon>Eukaryota</taxon>
        <taxon>Ichthyosporea</taxon>
        <taxon>Ichthyophonida</taxon>
        <taxon>Sphaeroforma</taxon>
    </lineage>
</organism>
<name>A0A0L0G6A9_9EUKA</name>
<accession>A0A0L0G6A9</accession>
<dbReference type="SUPFAM" id="SSF52540">
    <property type="entry name" value="P-loop containing nucleoside triphosphate hydrolases"/>
    <property type="match status" value="1"/>
</dbReference>
<evidence type="ECO:0000313" key="3">
    <source>
        <dbReference type="EMBL" id="KNC84547.1"/>
    </source>
</evidence>
<dbReference type="InterPro" id="IPR045063">
    <property type="entry name" value="Dynamin_N"/>
</dbReference>
<feature type="compositionally biased region" description="Basic and acidic residues" evidence="1">
    <location>
        <begin position="664"/>
        <end position="673"/>
    </location>
</feature>
<evidence type="ECO:0000313" key="4">
    <source>
        <dbReference type="Proteomes" id="UP000054560"/>
    </source>
</evidence>
<dbReference type="Pfam" id="PF00350">
    <property type="entry name" value="Dynamin_N"/>
    <property type="match status" value="1"/>
</dbReference>
<keyword evidence="4" id="KW-1185">Reference proteome</keyword>
<gene>
    <name evidence="3" type="ORF">SARC_03249</name>
</gene>
<dbReference type="GeneID" id="25903753"/>
<dbReference type="EMBL" id="KQ241757">
    <property type="protein sequence ID" value="KNC84547.1"/>
    <property type="molecule type" value="Genomic_DNA"/>
</dbReference>
<dbReference type="AlphaFoldDB" id="A0A0L0G6A9"/>
<dbReference type="Gene3D" id="3.40.50.300">
    <property type="entry name" value="P-loop containing nucleotide triphosphate hydrolases"/>
    <property type="match status" value="1"/>
</dbReference>
<protein>
    <recommendedName>
        <fullName evidence="2">Dynamin N-terminal domain-containing protein</fullName>
    </recommendedName>
</protein>
<evidence type="ECO:0000259" key="2">
    <source>
        <dbReference type="Pfam" id="PF00350"/>
    </source>
</evidence>
<proteinExistence type="predicted"/>
<dbReference type="Proteomes" id="UP000054560">
    <property type="component" value="Unassembled WGS sequence"/>
</dbReference>
<feature type="region of interest" description="Disordered" evidence="1">
    <location>
        <begin position="650"/>
        <end position="681"/>
    </location>
</feature>
<dbReference type="InterPro" id="IPR027417">
    <property type="entry name" value="P-loop_NTPase"/>
</dbReference>
<dbReference type="OrthoDB" id="3598281at2759"/>
<feature type="domain" description="Dynamin N-terminal" evidence="2">
    <location>
        <begin position="68"/>
        <end position="262"/>
    </location>
</feature>